<dbReference type="Proteomes" id="UP000177629">
    <property type="component" value="Unassembled WGS sequence"/>
</dbReference>
<dbReference type="PANTHER" id="PTHR36174:SF1">
    <property type="entry name" value="LIPID II:GLYCINE GLYCYLTRANSFERASE"/>
    <property type="match status" value="1"/>
</dbReference>
<keyword evidence="5" id="KW-0012">Acyltransferase</keyword>
<comment type="similarity">
    <text evidence="1">Belongs to the FemABX family.</text>
</comment>
<reference evidence="7 8" key="1">
    <citation type="journal article" date="2016" name="Nat. Commun.">
        <title>Thousands of microbial genomes shed light on interconnected biogeochemical processes in an aquifer system.</title>
        <authorList>
            <person name="Anantharaman K."/>
            <person name="Brown C.T."/>
            <person name="Hug L.A."/>
            <person name="Sharon I."/>
            <person name="Castelle C.J."/>
            <person name="Probst A.J."/>
            <person name="Thomas B.C."/>
            <person name="Singh A."/>
            <person name="Wilkins M.J."/>
            <person name="Karaoz U."/>
            <person name="Brodie E.L."/>
            <person name="Williams K.H."/>
            <person name="Hubbard S.S."/>
            <person name="Banfield J.F."/>
        </authorList>
    </citation>
    <scope>NUCLEOTIDE SEQUENCE [LARGE SCALE GENOMIC DNA]</scope>
</reference>
<dbReference type="AlphaFoldDB" id="A0A1G2PM49"/>
<dbReference type="GO" id="GO:0016755">
    <property type="term" value="F:aminoacyltransferase activity"/>
    <property type="evidence" value="ECO:0007669"/>
    <property type="project" value="InterPro"/>
</dbReference>
<accession>A0A1G2PM49</accession>
<dbReference type="EMBL" id="MHSS01000002">
    <property type="protein sequence ID" value="OHA48819.1"/>
    <property type="molecule type" value="Genomic_DNA"/>
</dbReference>
<dbReference type="GO" id="GO:0071555">
    <property type="term" value="P:cell wall organization"/>
    <property type="evidence" value="ECO:0007669"/>
    <property type="project" value="UniProtKB-KW"/>
</dbReference>
<evidence type="ECO:0000313" key="7">
    <source>
        <dbReference type="EMBL" id="OHA48819.1"/>
    </source>
</evidence>
<keyword evidence="2" id="KW-0808">Transferase</keyword>
<dbReference type="PANTHER" id="PTHR36174">
    <property type="entry name" value="LIPID II:GLYCINE GLYCYLTRANSFERASE"/>
    <property type="match status" value="1"/>
</dbReference>
<evidence type="ECO:0000256" key="5">
    <source>
        <dbReference type="ARBA" id="ARBA00023315"/>
    </source>
</evidence>
<dbReference type="InterPro" id="IPR050644">
    <property type="entry name" value="PG_Glycine_Bridge_Synth"/>
</dbReference>
<evidence type="ECO:0000256" key="3">
    <source>
        <dbReference type="ARBA" id="ARBA00022960"/>
    </source>
</evidence>
<keyword evidence="4" id="KW-0573">Peptidoglycan synthesis</keyword>
<evidence type="ECO:0000256" key="4">
    <source>
        <dbReference type="ARBA" id="ARBA00022984"/>
    </source>
</evidence>
<evidence type="ECO:0000256" key="1">
    <source>
        <dbReference type="ARBA" id="ARBA00009943"/>
    </source>
</evidence>
<protein>
    <recommendedName>
        <fullName evidence="9">BioF2-like acetyltransferase domain-containing protein</fullName>
    </recommendedName>
</protein>
<dbReference type="Gene3D" id="3.40.630.30">
    <property type="match status" value="2"/>
</dbReference>
<keyword evidence="6" id="KW-0961">Cell wall biogenesis/degradation</keyword>
<dbReference type="GO" id="GO:0009252">
    <property type="term" value="P:peptidoglycan biosynthetic process"/>
    <property type="evidence" value="ECO:0007669"/>
    <property type="project" value="UniProtKB-KW"/>
</dbReference>
<evidence type="ECO:0008006" key="9">
    <source>
        <dbReference type="Google" id="ProtNLM"/>
    </source>
</evidence>
<proteinExistence type="inferred from homology"/>
<comment type="caution">
    <text evidence="7">The sequence shown here is derived from an EMBL/GenBank/DDBJ whole genome shotgun (WGS) entry which is preliminary data.</text>
</comment>
<name>A0A1G2PM49_9BACT</name>
<dbReference type="STRING" id="1802362.A2806_03940"/>
<dbReference type="PROSITE" id="PS51191">
    <property type="entry name" value="FEMABX"/>
    <property type="match status" value="1"/>
</dbReference>
<evidence type="ECO:0000256" key="2">
    <source>
        <dbReference type="ARBA" id="ARBA00022679"/>
    </source>
</evidence>
<evidence type="ECO:0000256" key="6">
    <source>
        <dbReference type="ARBA" id="ARBA00023316"/>
    </source>
</evidence>
<dbReference type="GO" id="GO:0008360">
    <property type="term" value="P:regulation of cell shape"/>
    <property type="evidence" value="ECO:0007669"/>
    <property type="project" value="UniProtKB-KW"/>
</dbReference>
<dbReference type="InterPro" id="IPR016181">
    <property type="entry name" value="Acyl_CoA_acyltransferase"/>
</dbReference>
<sequence length="325" mass="36989">METKASQIWNNFVIQHNGSFLQSWEWGEFQQTVGKKVFYLEVHEMRGLVIGHALPLGIKYFYIPRGPVGEKNSFPAWFKKISEHAKQAGAVFLRIEPPNSVSIFQIPNSKFVDLGRAIQPRQNLIVDLAHTEDDLLAGMHEKTRYNIRLAGRHGVTTRVQGSGVRSQDVGAFLLLLHETAKEQDLKIYSDVYYQKMLEVFMAGDGAPNATKGILFFADYKGKPLATAFCVGFGRRLTYLHGGSSREHKNVMAPQLLHWEIMRWAKEAGYAEYDMGGIDEAKWPGLTRFKKGFGGRTVAYAGIYEYAYNRFVYSLYRVAHFLAYRS</sequence>
<dbReference type="SUPFAM" id="SSF55729">
    <property type="entry name" value="Acyl-CoA N-acyltransferases (Nat)"/>
    <property type="match status" value="2"/>
</dbReference>
<keyword evidence="3" id="KW-0133">Cell shape</keyword>
<evidence type="ECO:0000313" key="8">
    <source>
        <dbReference type="Proteomes" id="UP000177629"/>
    </source>
</evidence>
<gene>
    <name evidence="7" type="ORF">A2806_03940</name>
</gene>
<organism evidence="7 8">
    <name type="scientific">Candidatus Terrybacteria bacterium RIFCSPHIGHO2_01_FULL_48_17</name>
    <dbReference type="NCBI Taxonomy" id="1802362"/>
    <lineage>
        <taxon>Bacteria</taxon>
        <taxon>Candidatus Terryibacteriota</taxon>
    </lineage>
</organism>
<dbReference type="InterPro" id="IPR003447">
    <property type="entry name" value="FEMABX"/>
</dbReference>
<dbReference type="Pfam" id="PF02388">
    <property type="entry name" value="FemAB"/>
    <property type="match status" value="3"/>
</dbReference>